<dbReference type="GO" id="GO:0005542">
    <property type="term" value="F:folic acid binding"/>
    <property type="evidence" value="ECO:0007669"/>
    <property type="project" value="UniProtKB-KW"/>
</dbReference>
<name>A0A1G7J534_9BACT</name>
<dbReference type="Pfam" id="PF02971">
    <property type="entry name" value="FTCD"/>
    <property type="match status" value="1"/>
</dbReference>
<dbReference type="SMART" id="SM01221">
    <property type="entry name" value="FTCD"/>
    <property type="match status" value="1"/>
</dbReference>
<feature type="domain" description="Formiminotransferase N-terminal subdomain" evidence="9">
    <location>
        <begin position="16"/>
        <end position="193"/>
    </location>
</feature>
<organism evidence="10 11">
    <name type="scientific">Terriglobus roseus</name>
    <dbReference type="NCBI Taxonomy" id="392734"/>
    <lineage>
        <taxon>Bacteria</taxon>
        <taxon>Pseudomonadati</taxon>
        <taxon>Acidobacteriota</taxon>
        <taxon>Terriglobia</taxon>
        <taxon>Terriglobales</taxon>
        <taxon>Acidobacteriaceae</taxon>
        <taxon>Terriglobus</taxon>
    </lineage>
</organism>
<dbReference type="SUPFAM" id="SSF55116">
    <property type="entry name" value="Formiminotransferase domain of formiminotransferase-cyclodeaminase"/>
    <property type="match status" value="2"/>
</dbReference>
<dbReference type="GO" id="GO:0005737">
    <property type="term" value="C:cytoplasm"/>
    <property type="evidence" value="ECO:0007669"/>
    <property type="project" value="UniProtKB-SubCell"/>
</dbReference>
<dbReference type="Proteomes" id="UP000182427">
    <property type="component" value="Chromosome I"/>
</dbReference>
<evidence type="ECO:0000256" key="5">
    <source>
        <dbReference type="ARBA" id="ARBA00022679"/>
    </source>
</evidence>
<dbReference type="InterPro" id="IPR004227">
    <property type="entry name" value="Formiminotransferase_cat"/>
</dbReference>
<dbReference type="Gene3D" id="3.30.990.10">
    <property type="entry name" value="Formiminotransferase, N-terminal subdomain"/>
    <property type="match status" value="1"/>
</dbReference>
<dbReference type="EMBL" id="LT629690">
    <property type="protein sequence ID" value="SDF20092.1"/>
    <property type="molecule type" value="Genomic_DNA"/>
</dbReference>
<sequence length="329" mass="35686">MAEKQYEAVPPSANEPIVECVPNFSEGRNERIVREIVQAMKVFGVSLLDWSMDATHNRSVVTIAGSPEAVAESAIRGVGRAAQLIDLTKQAGVHPRMGAADVVPFVPVAHYTLGQCASLAHHAGLEIWRRFGVPVYFYEAAAMRPDRMRLEEVRRGQFEGIRDAVRRDSSRHPDVGLGELHTTAGAVAVGARQFLIAYNIFLESTDLHAARAIAKELRASSGGMVGVKAMGVLVEGRAQVSMNITDFRASPVAAVHAAVCRVANRMGIATAEGELIGLIPEAACAPVIARETLPEWLRQTSEFHPDEKVLERKLSRPLPWPEPVSAAHV</sequence>
<keyword evidence="4" id="KW-0963">Cytoplasm</keyword>
<dbReference type="GO" id="GO:0019557">
    <property type="term" value="P:L-histidine catabolic process to glutamate and formate"/>
    <property type="evidence" value="ECO:0007669"/>
    <property type="project" value="UniProtKB-UniPathway"/>
</dbReference>
<dbReference type="AlphaFoldDB" id="A0A1G7J534"/>
<dbReference type="NCBIfam" id="TIGR02024">
    <property type="entry name" value="FtcD"/>
    <property type="match status" value="1"/>
</dbReference>
<comment type="subcellular location">
    <subcellularLocation>
        <location evidence="1">Cytoplasm</location>
    </subcellularLocation>
</comment>
<reference evidence="10 11" key="1">
    <citation type="submission" date="2016-10" db="EMBL/GenBank/DDBJ databases">
        <authorList>
            <person name="de Groot N.N."/>
        </authorList>
    </citation>
    <scope>NUCLEOTIDE SEQUENCE [LARGE SCALE GENOMIC DNA]</scope>
    <source>
        <strain evidence="10 11">GAS232</strain>
    </source>
</reference>
<feature type="domain" description="Formiminotransferase C-terminal subdomain" evidence="8">
    <location>
        <begin position="194"/>
        <end position="313"/>
    </location>
</feature>
<evidence type="ECO:0000313" key="10">
    <source>
        <dbReference type="EMBL" id="SDF20092.1"/>
    </source>
</evidence>
<dbReference type="SMART" id="SM01222">
    <property type="entry name" value="FTCD_N"/>
    <property type="match status" value="1"/>
</dbReference>
<keyword evidence="5 10" id="KW-0808">Transferase</keyword>
<keyword evidence="11" id="KW-1185">Reference proteome</keyword>
<accession>A0A1G7J534</accession>
<dbReference type="Pfam" id="PF07837">
    <property type="entry name" value="FTCD_N"/>
    <property type="match status" value="1"/>
</dbReference>
<proteinExistence type="predicted"/>
<dbReference type="GO" id="GO:0030409">
    <property type="term" value="F:glutamate formimidoyltransferase activity"/>
    <property type="evidence" value="ECO:0007669"/>
    <property type="project" value="UniProtKB-EC"/>
</dbReference>
<dbReference type="PANTHER" id="PTHR12234">
    <property type="entry name" value="FORMIMINOTRANSFERASE-CYCLODEAMINASE"/>
    <property type="match status" value="1"/>
</dbReference>
<evidence type="ECO:0000259" key="9">
    <source>
        <dbReference type="SMART" id="SM01222"/>
    </source>
</evidence>
<dbReference type="InterPro" id="IPR022384">
    <property type="entry name" value="FormiminoTrfase_cat_dom_sf"/>
</dbReference>
<dbReference type="InterPro" id="IPR013802">
    <property type="entry name" value="Formiminotransferase_C"/>
</dbReference>
<dbReference type="GO" id="GO:0019556">
    <property type="term" value="P:L-histidine catabolic process to glutamate and formamide"/>
    <property type="evidence" value="ECO:0007669"/>
    <property type="project" value="UniProtKB-UniPathway"/>
</dbReference>
<protein>
    <recommendedName>
        <fullName evidence="3">glutamate formimidoyltransferase</fullName>
        <ecNumber evidence="3">2.1.2.5</ecNumber>
    </recommendedName>
</protein>
<evidence type="ECO:0000313" key="11">
    <source>
        <dbReference type="Proteomes" id="UP000182427"/>
    </source>
</evidence>
<evidence type="ECO:0000256" key="1">
    <source>
        <dbReference type="ARBA" id="ARBA00004496"/>
    </source>
</evidence>
<dbReference type="InterPro" id="IPR051623">
    <property type="entry name" value="FTCD"/>
</dbReference>
<evidence type="ECO:0000256" key="4">
    <source>
        <dbReference type="ARBA" id="ARBA00022490"/>
    </source>
</evidence>
<evidence type="ECO:0000256" key="7">
    <source>
        <dbReference type="ARBA" id="ARBA00022954"/>
    </source>
</evidence>
<dbReference type="Gene3D" id="3.30.70.670">
    <property type="entry name" value="Formiminotransferase, C-terminal subdomain"/>
    <property type="match status" value="1"/>
</dbReference>
<evidence type="ECO:0000259" key="8">
    <source>
        <dbReference type="SMART" id="SM01221"/>
    </source>
</evidence>
<keyword evidence="6" id="KW-0369">Histidine metabolism</keyword>
<dbReference type="InterPro" id="IPR012886">
    <property type="entry name" value="Formiminotransferase_N"/>
</dbReference>
<dbReference type="InterPro" id="IPR037064">
    <property type="entry name" value="Formiminotransferase_N_sf"/>
</dbReference>
<dbReference type="InterPro" id="IPR037070">
    <property type="entry name" value="Formiminotransferase_C_sf"/>
</dbReference>
<dbReference type="OrthoDB" id="9773217at2"/>
<comment type="pathway">
    <text evidence="2">Amino-acid degradation; L-histidine degradation into L-glutamate; L-glutamate from N-formimidoyl-L-glutamate (transferase route): step 1/1.</text>
</comment>
<evidence type="ECO:0000256" key="2">
    <source>
        <dbReference type="ARBA" id="ARBA00005082"/>
    </source>
</evidence>
<dbReference type="RefSeq" id="WP_083344739.1">
    <property type="nucleotide sequence ID" value="NZ_LT629690.1"/>
</dbReference>
<dbReference type="UniPathway" id="UPA00379">
    <property type="reaction ID" value="UER00555"/>
</dbReference>
<dbReference type="PANTHER" id="PTHR12234:SF1">
    <property type="entry name" value="FORMIMINOTRANSFERASE N-TERMINAL SUBDOMAIN-CONTAINING PROTEIN"/>
    <property type="match status" value="1"/>
</dbReference>
<dbReference type="EC" id="2.1.2.5" evidence="3"/>
<evidence type="ECO:0000256" key="6">
    <source>
        <dbReference type="ARBA" id="ARBA00022808"/>
    </source>
</evidence>
<evidence type="ECO:0000256" key="3">
    <source>
        <dbReference type="ARBA" id="ARBA00012252"/>
    </source>
</evidence>
<keyword evidence="7" id="KW-0290">Folate-binding</keyword>
<gene>
    <name evidence="10" type="ORF">SAMN05444167_1695</name>
</gene>